<dbReference type="Pfam" id="PF06271">
    <property type="entry name" value="RDD"/>
    <property type="match status" value="1"/>
</dbReference>
<keyword evidence="2 5" id="KW-0812">Transmembrane</keyword>
<keyword evidence="3 5" id="KW-1133">Transmembrane helix</keyword>
<reference evidence="7" key="1">
    <citation type="submission" date="2020-07" db="EMBL/GenBank/DDBJ databases">
        <title>Huge and variable diversity of episymbiotic CPR bacteria and DPANN archaea in groundwater ecosystems.</title>
        <authorList>
            <person name="He C.Y."/>
            <person name="Keren R."/>
            <person name="Whittaker M."/>
            <person name="Farag I.F."/>
            <person name="Doudna J."/>
            <person name="Cate J.H.D."/>
            <person name="Banfield J.F."/>
        </authorList>
    </citation>
    <scope>NUCLEOTIDE SEQUENCE</scope>
    <source>
        <strain evidence="7">NC_groundwater_1664_Pr3_B-0.1um_52_9</strain>
    </source>
</reference>
<evidence type="ECO:0000256" key="2">
    <source>
        <dbReference type="ARBA" id="ARBA00022692"/>
    </source>
</evidence>
<sequence length="266" mass="30348">MKKNVKMVTIETPDHLELQFQLAGIGVRFIAFLIDKAIQIGTILGIVLFFSILLFFTGQMAQFVEFLAKAKKGVWQWLIAIGFLFYGIVMIGYFLLFEYFWSGSTPGKRYQEIRVIRKDARPISFFDSAVRNILRFVDILAEVYPLGLIVMFLDSQNRRLGDLAAGTIVISEREARSPAVLDVASAASSADPELQTAVAAMTAEDYRIVSKFLSRREELDTEHRLRLASEISKRILLRNGQEKIGADPEHFLEIMETLYRERTRIL</sequence>
<evidence type="ECO:0000259" key="6">
    <source>
        <dbReference type="Pfam" id="PF06271"/>
    </source>
</evidence>
<evidence type="ECO:0000256" key="4">
    <source>
        <dbReference type="ARBA" id="ARBA00023136"/>
    </source>
</evidence>
<proteinExistence type="predicted"/>
<feature type="domain" description="RDD" evidence="6">
    <location>
        <begin position="22"/>
        <end position="166"/>
    </location>
</feature>
<evidence type="ECO:0000256" key="1">
    <source>
        <dbReference type="ARBA" id="ARBA00004141"/>
    </source>
</evidence>
<dbReference type="GO" id="GO:0016020">
    <property type="term" value="C:membrane"/>
    <property type="evidence" value="ECO:0007669"/>
    <property type="project" value="UniProtKB-SubCell"/>
</dbReference>
<name>A0A9D6V647_9BACT</name>
<dbReference type="PANTHER" id="PTHR38480:SF1">
    <property type="entry name" value="SLR0254 PROTEIN"/>
    <property type="match status" value="1"/>
</dbReference>
<accession>A0A9D6V647</accession>
<dbReference type="InterPro" id="IPR010432">
    <property type="entry name" value="RDD"/>
</dbReference>
<organism evidence="7 8">
    <name type="scientific">Desulfomonile tiedjei</name>
    <dbReference type="NCBI Taxonomy" id="2358"/>
    <lineage>
        <taxon>Bacteria</taxon>
        <taxon>Pseudomonadati</taxon>
        <taxon>Thermodesulfobacteriota</taxon>
        <taxon>Desulfomonilia</taxon>
        <taxon>Desulfomonilales</taxon>
        <taxon>Desulfomonilaceae</taxon>
        <taxon>Desulfomonile</taxon>
    </lineage>
</organism>
<comment type="subcellular location">
    <subcellularLocation>
        <location evidence="1">Membrane</location>
        <topology evidence="1">Multi-pass membrane protein</topology>
    </subcellularLocation>
</comment>
<dbReference type="PANTHER" id="PTHR38480">
    <property type="entry name" value="SLR0254 PROTEIN"/>
    <property type="match status" value="1"/>
</dbReference>
<dbReference type="AlphaFoldDB" id="A0A9D6V647"/>
<evidence type="ECO:0000313" key="8">
    <source>
        <dbReference type="Proteomes" id="UP000807825"/>
    </source>
</evidence>
<dbReference type="Proteomes" id="UP000807825">
    <property type="component" value="Unassembled WGS sequence"/>
</dbReference>
<dbReference type="EMBL" id="JACRDE010000586">
    <property type="protein sequence ID" value="MBI5252272.1"/>
    <property type="molecule type" value="Genomic_DNA"/>
</dbReference>
<feature type="transmembrane region" description="Helical" evidence="5">
    <location>
        <begin position="37"/>
        <end position="56"/>
    </location>
</feature>
<keyword evidence="4 5" id="KW-0472">Membrane</keyword>
<evidence type="ECO:0000313" key="7">
    <source>
        <dbReference type="EMBL" id="MBI5252272.1"/>
    </source>
</evidence>
<protein>
    <submittedName>
        <fullName evidence="7">RDD family protein</fullName>
    </submittedName>
</protein>
<feature type="transmembrane region" description="Helical" evidence="5">
    <location>
        <begin position="77"/>
        <end position="101"/>
    </location>
</feature>
<evidence type="ECO:0000256" key="5">
    <source>
        <dbReference type="SAM" id="Phobius"/>
    </source>
</evidence>
<comment type="caution">
    <text evidence="7">The sequence shown here is derived from an EMBL/GenBank/DDBJ whole genome shotgun (WGS) entry which is preliminary data.</text>
</comment>
<evidence type="ECO:0000256" key="3">
    <source>
        <dbReference type="ARBA" id="ARBA00022989"/>
    </source>
</evidence>
<gene>
    <name evidence="7" type="ORF">HY912_22485</name>
</gene>